<dbReference type="AlphaFoldDB" id="A0A9D4NN28"/>
<keyword evidence="3" id="KW-1185">Reference proteome</keyword>
<feature type="region of interest" description="Disordered" evidence="1">
    <location>
        <begin position="41"/>
        <end position="64"/>
    </location>
</feature>
<name>A0A9D4NN28_DREPO</name>
<sequence>MIITLLSGSFQRGTSVNIASSCSARTMTYNDMFVAIQGKDRSNASSASNGSHGKIISRLTSWST</sequence>
<feature type="compositionally biased region" description="Low complexity" evidence="1">
    <location>
        <begin position="43"/>
        <end position="53"/>
    </location>
</feature>
<proteinExistence type="predicted"/>
<dbReference type="EMBL" id="JAIWYP010000001">
    <property type="protein sequence ID" value="KAH3897416.1"/>
    <property type="molecule type" value="Genomic_DNA"/>
</dbReference>
<reference evidence="2" key="1">
    <citation type="journal article" date="2019" name="bioRxiv">
        <title>The Genome of the Zebra Mussel, Dreissena polymorpha: A Resource for Invasive Species Research.</title>
        <authorList>
            <person name="McCartney M.A."/>
            <person name="Auch B."/>
            <person name="Kono T."/>
            <person name="Mallez S."/>
            <person name="Zhang Y."/>
            <person name="Obille A."/>
            <person name="Becker A."/>
            <person name="Abrahante J.E."/>
            <person name="Garbe J."/>
            <person name="Badalamenti J.P."/>
            <person name="Herman A."/>
            <person name="Mangelson H."/>
            <person name="Liachko I."/>
            <person name="Sullivan S."/>
            <person name="Sone E.D."/>
            <person name="Koren S."/>
            <person name="Silverstein K.A.T."/>
            <person name="Beckman K.B."/>
            <person name="Gohl D.M."/>
        </authorList>
    </citation>
    <scope>NUCLEOTIDE SEQUENCE</scope>
    <source>
        <strain evidence="2">Duluth1</strain>
        <tissue evidence="2">Whole animal</tissue>
    </source>
</reference>
<protein>
    <submittedName>
        <fullName evidence="2">Uncharacterized protein</fullName>
    </submittedName>
</protein>
<comment type="caution">
    <text evidence="2">The sequence shown here is derived from an EMBL/GenBank/DDBJ whole genome shotgun (WGS) entry which is preliminary data.</text>
</comment>
<dbReference type="Proteomes" id="UP000828390">
    <property type="component" value="Unassembled WGS sequence"/>
</dbReference>
<gene>
    <name evidence="2" type="ORF">DPMN_021604</name>
</gene>
<evidence type="ECO:0000313" key="2">
    <source>
        <dbReference type="EMBL" id="KAH3897416.1"/>
    </source>
</evidence>
<reference evidence="2" key="2">
    <citation type="submission" date="2020-11" db="EMBL/GenBank/DDBJ databases">
        <authorList>
            <person name="McCartney M.A."/>
            <person name="Auch B."/>
            <person name="Kono T."/>
            <person name="Mallez S."/>
            <person name="Becker A."/>
            <person name="Gohl D.M."/>
            <person name="Silverstein K.A.T."/>
            <person name="Koren S."/>
            <person name="Bechman K.B."/>
            <person name="Herman A."/>
            <person name="Abrahante J.E."/>
            <person name="Garbe J."/>
        </authorList>
    </citation>
    <scope>NUCLEOTIDE SEQUENCE</scope>
    <source>
        <strain evidence="2">Duluth1</strain>
        <tissue evidence="2">Whole animal</tissue>
    </source>
</reference>
<accession>A0A9D4NN28</accession>
<evidence type="ECO:0000313" key="3">
    <source>
        <dbReference type="Proteomes" id="UP000828390"/>
    </source>
</evidence>
<organism evidence="2 3">
    <name type="scientific">Dreissena polymorpha</name>
    <name type="common">Zebra mussel</name>
    <name type="synonym">Mytilus polymorpha</name>
    <dbReference type="NCBI Taxonomy" id="45954"/>
    <lineage>
        <taxon>Eukaryota</taxon>
        <taxon>Metazoa</taxon>
        <taxon>Spiralia</taxon>
        <taxon>Lophotrochozoa</taxon>
        <taxon>Mollusca</taxon>
        <taxon>Bivalvia</taxon>
        <taxon>Autobranchia</taxon>
        <taxon>Heteroconchia</taxon>
        <taxon>Euheterodonta</taxon>
        <taxon>Imparidentia</taxon>
        <taxon>Neoheterodontei</taxon>
        <taxon>Myida</taxon>
        <taxon>Dreissenoidea</taxon>
        <taxon>Dreissenidae</taxon>
        <taxon>Dreissena</taxon>
    </lineage>
</organism>
<evidence type="ECO:0000256" key="1">
    <source>
        <dbReference type="SAM" id="MobiDB-lite"/>
    </source>
</evidence>